<organism evidence="1 2">
    <name type="scientific">Podospora pseudoanserina</name>
    <dbReference type="NCBI Taxonomy" id="2609844"/>
    <lineage>
        <taxon>Eukaryota</taxon>
        <taxon>Fungi</taxon>
        <taxon>Dikarya</taxon>
        <taxon>Ascomycota</taxon>
        <taxon>Pezizomycotina</taxon>
        <taxon>Sordariomycetes</taxon>
        <taxon>Sordariomycetidae</taxon>
        <taxon>Sordariales</taxon>
        <taxon>Podosporaceae</taxon>
        <taxon>Podospora</taxon>
    </lineage>
</organism>
<dbReference type="RefSeq" id="XP_062797297.1">
    <property type="nucleotide sequence ID" value="XM_062940912.1"/>
</dbReference>
<dbReference type="Proteomes" id="UP001323617">
    <property type="component" value="Unassembled WGS sequence"/>
</dbReference>
<dbReference type="EMBL" id="JAFFHC010000006">
    <property type="protein sequence ID" value="KAK4671001.1"/>
    <property type="molecule type" value="Genomic_DNA"/>
</dbReference>
<evidence type="ECO:0000313" key="1">
    <source>
        <dbReference type="EMBL" id="KAK4671001.1"/>
    </source>
</evidence>
<sequence>MGMGVEEVVREALVVMRRWAKGGRGWSGLVRGWGGGLGRGGRRMGVVVGGRGVVVGGKGRKMRGETDTVEEIPRRENIVIGIENGEAGGIEIGIETEIGTTLRVREKGMAHQVTVTGICCGIETVTEEEDGTRIGRGDEDGLFV</sequence>
<dbReference type="GeneID" id="87961643"/>
<name>A0ABR0HT91_9PEZI</name>
<reference evidence="1 2" key="1">
    <citation type="journal article" date="2023" name="bioRxiv">
        <title>High-quality genome assemblies of four members of thePodospora anserinaspecies complex.</title>
        <authorList>
            <person name="Ament-Velasquez S.L."/>
            <person name="Vogan A.A."/>
            <person name="Wallerman O."/>
            <person name="Hartmann F."/>
            <person name="Gautier V."/>
            <person name="Silar P."/>
            <person name="Giraud T."/>
            <person name="Johannesson H."/>
        </authorList>
    </citation>
    <scope>NUCLEOTIDE SEQUENCE [LARGE SCALE GENOMIC DNA]</scope>
    <source>
        <strain evidence="1 2">CBS 124.78</strain>
    </source>
</reference>
<proteinExistence type="predicted"/>
<keyword evidence="2" id="KW-1185">Reference proteome</keyword>
<comment type="caution">
    <text evidence="1">The sequence shown here is derived from an EMBL/GenBank/DDBJ whole genome shotgun (WGS) entry which is preliminary data.</text>
</comment>
<evidence type="ECO:0000313" key="2">
    <source>
        <dbReference type="Proteomes" id="UP001323617"/>
    </source>
</evidence>
<accession>A0ABR0HT91</accession>
<gene>
    <name evidence="1" type="ORF">QC764_0090750</name>
</gene>
<protein>
    <submittedName>
        <fullName evidence="1">Uncharacterized protein</fullName>
    </submittedName>
</protein>